<dbReference type="AlphaFoldDB" id="A0A9P6IM77"/>
<evidence type="ECO:0000313" key="2">
    <source>
        <dbReference type="EMBL" id="KAF9938685.1"/>
    </source>
</evidence>
<organism evidence="2 3">
    <name type="scientific">Modicella reniformis</name>
    <dbReference type="NCBI Taxonomy" id="1440133"/>
    <lineage>
        <taxon>Eukaryota</taxon>
        <taxon>Fungi</taxon>
        <taxon>Fungi incertae sedis</taxon>
        <taxon>Mucoromycota</taxon>
        <taxon>Mortierellomycotina</taxon>
        <taxon>Mortierellomycetes</taxon>
        <taxon>Mortierellales</taxon>
        <taxon>Mortierellaceae</taxon>
        <taxon>Modicella</taxon>
    </lineage>
</organism>
<evidence type="ECO:0000313" key="3">
    <source>
        <dbReference type="Proteomes" id="UP000749646"/>
    </source>
</evidence>
<gene>
    <name evidence="2" type="ORF">BGZ65_012424</name>
</gene>
<comment type="caution">
    <text evidence="2">The sequence shown here is derived from an EMBL/GenBank/DDBJ whole genome shotgun (WGS) entry which is preliminary data.</text>
</comment>
<dbReference type="Proteomes" id="UP000749646">
    <property type="component" value="Unassembled WGS sequence"/>
</dbReference>
<protein>
    <submittedName>
        <fullName evidence="2">Uncharacterized protein</fullName>
    </submittedName>
</protein>
<keyword evidence="3" id="KW-1185">Reference proteome</keyword>
<sequence>MKFKRESDPYSYTILRWGTSIILHIGLFYYAFIKVKDVVSRESFTQSTARSLPWEERFKLFPLIRVCTTDSEVRLKDEDTARNVTMQAFEVSGPNSHCYKKGTTETVLSTANANTTVTGYTDEDSVYATFSSKTKRAPGNISMEMSFVEFIPYADGGGNRYNGNNIYEHYQDREGLVFHVVPMTRRTVREDSWGLFGILKVPSEELISSSLSNIDARTNDSYIEVLLPTEHKTETEIL</sequence>
<accession>A0A9P6IM77</accession>
<keyword evidence="1" id="KW-0812">Transmembrane</keyword>
<reference evidence="2" key="1">
    <citation type="journal article" date="2020" name="Fungal Divers.">
        <title>Resolving the Mortierellaceae phylogeny through synthesis of multi-gene phylogenetics and phylogenomics.</title>
        <authorList>
            <person name="Vandepol N."/>
            <person name="Liber J."/>
            <person name="Desiro A."/>
            <person name="Na H."/>
            <person name="Kennedy M."/>
            <person name="Barry K."/>
            <person name="Grigoriev I.V."/>
            <person name="Miller A.N."/>
            <person name="O'Donnell K."/>
            <person name="Stajich J.E."/>
            <person name="Bonito G."/>
        </authorList>
    </citation>
    <scope>NUCLEOTIDE SEQUENCE</scope>
    <source>
        <strain evidence="2">MES-2147</strain>
    </source>
</reference>
<dbReference type="EMBL" id="JAAAHW010009585">
    <property type="protein sequence ID" value="KAF9938685.1"/>
    <property type="molecule type" value="Genomic_DNA"/>
</dbReference>
<evidence type="ECO:0000256" key="1">
    <source>
        <dbReference type="SAM" id="Phobius"/>
    </source>
</evidence>
<feature type="transmembrane region" description="Helical" evidence="1">
    <location>
        <begin position="12"/>
        <end position="32"/>
    </location>
</feature>
<keyword evidence="1" id="KW-0472">Membrane</keyword>
<name>A0A9P6IM77_9FUNG</name>
<proteinExistence type="predicted"/>
<keyword evidence="1" id="KW-1133">Transmembrane helix</keyword>